<dbReference type="OrthoDB" id="9802525at2"/>
<dbReference type="InterPro" id="IPR028098">
    <property type="entry name" value="Glyco_trans_4-like_N"/>
</dbReference>
<evidence type="ECO:0000313" key="3">
    <source>
        <dbReference type="EMBL" id="AGA90704.1"/>
    </source>
</evidence>
<organism evidence="3 4">
    <name type="scientific">Thioflavicoccus mobilis 8321</name>
    <dbReference type="NCBI Taxonomy" id="765912"/>
    <lineage>
        <taxon>Bacteria</taxon>
        <taxon>Pseudomonadati</taxon>
        <taxon>Pseudomonadota</taxon>
        <taxon>Gammaproteobacteria</taxon>
        <taxon>Chromatiales</taxon>
        <taxon>Chromatiaceae</taxon>
        <taxon>Thioflavicoccus</taxon>
    </lineage>
</organism>
<dbReference type="PATRIC" id="fig|765912.4.peg.1899"/>
<accession>L0GZG6</accession>
<evidence type="ECO:0000259" key="2">
    <source>
        <dbReference type="Pfam" id="PF13439"/>
    </source>
</evidence>
<dbReference type="AlphaFoldDB" id="L0GZG6"/>
<dbReference type="RefSeq" id="WP_015280845.1">
    <property type="nucleotide sequence ID" value="NC_019940.1"/>
</dbReference>
<dbReference type="eggNOG" id="COG0438">
    <property type="taxonomic scope" value="Bacteria"/>
</dbReference>
<dbReference type="InterPro" id="IPR001296">
    <property type="entry name" value="Glyco_trans_1"/>
</dbReference>
<dbReference type="SUPFAM" id="SSF53756">
    <property type="entry name" value="UDP-Glycosyltransferase/glycogen phosphorylase"/>
    <property type="match status" value="1"/>
</dbReference>
<dbReference type="InterPro" id="IPR050194">
    <property type="entry name" value="Glycosyltransferase_grp1"/>
</dbReference>
<dbReference type="EMBL" id="CP003051">
    <property type="protein sequence ID" value="AGA90704.1"/>
    <property type="molecule type" value="Genomic_DNA"/>
</dbReference>
<dbReference type="GO" id="GO:0016757">
    <property type="term" value="F:glycosyltransferase activity"/>
    <property type="evidence" value="ECO:0007669"/>
    <property type="project" value="InterPro"/>
</dbReference>
<evidence type="ECO:0000259" key="1">
    <source>
        <dbReference type="Pfam" id="PF00534"/>
    </source>
</evidence>
<dbReference type="PANTHER" id="PTHR45947:SF3">
    <property type="entry name" value="SULFOQUINOVOSYL TRANSFERASE SQD2"/>
    <property type="match status" value="1"/>
</dbReference>
<dbReference type="STRING" id="765912.Thimo_1939"/>
<feature type="domain" description="Glycosyl transferase family 1" evidence="1">
    <location>
        <begin position="195"/>
        <end position="360"/>
    </location>
</feature>
<dbReference type="Pfam" id="PF13439">
    <property type="entry name" value="Glyco_transf_4"/>
    <property type="match status" value="1"/>
</dbReference>
<sequence>MRVLMISDVYFPRVNGVSTSIQTFARELVAKGHAVTLIAPDYGRPAAAEPFEIIRIPSRYLPLDPEDRILRITPLRRRHRALTERGYDLVHIQTPFVAHYAGLGLARRLGVPAVASYHTFFEQYFDKYVTFLPSAWLRFVARHFSAAQCNDVDGLVVPSRAMLEVLRGYGVATPAQVIPTGIQLGQFRRGDGAAFRARHDIAPEQPVLVHVGRIAHEKNIEFLLRMLVEVKTRVPDVLLVIAGEGPARRALQTLAAQLGVAEHVRFVGYLDRGGPLEDCYSAGDVFVFASRTETQGLVVLEALALGIPVVSTAVMGTREVLADGRGSLIAEEDETDFANKVVRLLRNPGLREELGRTARHYAEEWSAPVLADRMLAFYRKVLERRHDAQLLPITADDPKV</sequence>
<dbReference type="Gene3D" id="3.40.50.2000">
    <property type="entry name" value="Glycogen Phosphorylase B"/>
    <property type="match status" value="2"/>
</dbReference>
<name>L0GZG6_9GAMM</name>
<keyword evidence="3" id="KW-0808">Transferase</keyword>
<protein>
    <submittedName>
        <fullName evidence="3">Glycosyltransferase</fullName>
    </submittedName>
</protein>
<dbReference type="KEGG" id="tmb:Thimo_1939"/>
<reference evidence="3 4" key="1">
    <citation type="submission" date="2011-09" db="EMBL/GenBank/DDBJ databases">
        <title>Complete sequence of chromosome of Thioflavicoccus mobilis 8321.</title>
        <authorList>
            <consortium name="US DOE Joint Genome Institute"/>
            <person name="Lucas S."/>
            <person name="Han J."/>
            <person name="Lapidus A."/>
            <person name="Cheng J.-F."/>
            <person name="Goodwin L."/>
            <person name="Pitluck S."/>
            <person name="Peters L."/>
            <person name="Ovchinnikova G."/>
            <person name="Lu M."/>
            <person name="Detter J.C."/>
            <person name="Han C."/>
            <person name="Tapia R."/>
            <person name="Land M."/>
            <person name="Hauser L."/>
            <person name="Kyrpides N."/>
            <person name="Ivanova N."/>
            <person name="Pagani I."/>
            <person name="Vogl K."/>
            <person name="Liu Z."/>
            <person name="Imhoff J."/>
            <person name="Thiel V."/>
            <person name="Frigaard N.-U."/>
            <person name="Bryant D."/>
            <person name="Woyke T."/>
        </authorList>
    </citation>
    <scope>NUCLEOTIDE SEQUENCE [LARGE SCALE GENOMIC DNA]</scope>
    <source>
        <strain evidence="3 4">8321</strain>
    </source>
</reference>
<dbReference type="PANTHER" id="PTHR45947">
    <property type="entry name" value="SULFOQUINOVOSYL TRANSFERASE SQD2"/>
    <property type="match status" value="1"/>
</dbReference>
<proteinExistence type="predicted"/>
<feature type="domain" description="Glycosyltransferase subfamily 4-like N-terminal" evidence="2">
    <location>
        <begin position="14"/>
        <end position="184"/>
    </location>
</feature>
<keyword evidence="4" id="KW-1185">Reference proteome</keyword>
<dbReference type="Proteomes" id="UP000010816">
    <property type="component" value="Chromosome"/>
</dbReference>
<gene>
    <name evidence="3" type="ORF">Thimo_1939</name>
</gene>
<evidence type="ECO:0000313" key="4">
    <source>
        <dbReference type="Proteomes" id="UP000010816"/>
    </source>
</evidence>
<dbReference type="HOGENOM" id="CLU_009583_2_0_6"/>
<dbReference type="Pfam" id="PF00534">
    <property type="entry name" value="Glycos_transf_1"/>
    <property type="match status" value="1"/>
</dbReference>